<evidence type="ECO:0000313" key="1">
    <source>
        <dbReference type="EMBL" id="RWU04009.1"/>
    </source>
</evidence>
<comment type="caution">
    <text evidence="1">The sequence shown here is derived from an EMBL/GenBank/DDBJ whole genome shotgun (WGS) entry which is preliminary data.</text>
</comment>
<dbReference type="OrthoDB" id="755482at2"/>
<name>A0A443YJS0_9SPHI</name>
<dbReference type="Proteomes" id="UP000284120">
    <property type="component" value="Unassembled WGS sequence"/>
</dbReference>
<evidence type="ECO:0000313" key="2">
    <source>
        <dbReference type="Proteomes" id="UP000284120"/>
    </source>
</evidence>
<protein>
    <submittedName>
        <fullName evidence="1">Uncharacterized protein</fullName>
    </submittedName>
</protein>
<proteinExistence type="predicted"/>
<dbReference type="AlphaFoldDB" id="A0A443YJS0"/>
<organism evidence="1 2">
    <name type="scientific">Pedobacter chitinilyticus</name>
    <dbReference type="NCBI Taxonomy" id="2233776"/>
    <lineage>
        <taxon>Bacteria</taxon>
        <taxon>Pseudomonadati</taxon>
        <taxon>Bacteroidota</taxon>
        <taxon>Sphingobacteriia</taxon>
        <taxon>Sphingobacteriales</taxon>
        <taxon>Sphingobacteriaceae</taxon>
        <taxon>Pedobacter</taxon>
    </lineage>
</organism>
<reference evidence="1 2" key="1">
    <citation type="submission" date="2018-06" db="EMBL/GenBank/DDBJ databases">
        <title>Pedobacter endophyticus sp. nov., an endophytic bacterium isolated from a leaf of Triticum aestivum.</title>
        <authorList>
            <person name="Zhang L."/>
        </authorList>
    </citation>
    <scope>NUCLEOTIDE SEQUENCE [LARGE SCALE GENOMIC DNA]</scope>
    <source>
        <strain evidence="1 2">CM134L-2</strain>
    </source>
</reference>
<accession>A0A443YJS0</accession>
<keyword evidence="2" id="KW-1185">Reference proteome</keyword>
<sequence>MKKIFTSAFIIFSLFSVNLLKAQKDYVVTLAGDTLLGKIKKPFLDGFKFQETGKKETLPINVEAHKEYFKAKDSTHYVAVKVSASKKPEFLERLIFGKIQLFVKINNHPGSMNGATGVMMPGSNTSFWYAGFDVDSLREIKTSGLFGSRAEREKNFHSLIESYPELLEDFKKEKDFSFEMLRSYIRKYNYYFEHIKKETK</sequence>
<dbReference type="RefSeq" id="WP_113649250.1">
    <property type="nucleotide sequence ID" value="NZ_QMHN01000008.1"/>
</dbReference>
<gene>
    <name evidence="1" type="ORF">DPV69_20240</name>
</gene>
<dbReference type="EMBL" id="SAYW01000008">
    <property type="protein sequence ID" value="RWU04009.1"/>
    <property type="molecule type" value="Genomic_DNA"/>
</dbReference>